<gene>
    <name evidence="1" type="ORF">G2W53_025676</name>
</gene>
<sequence>MQRQTKEEKAIIGALKTKLLDLCTLPSLDEFSILNLESNSFSIANIALLQSFSCLLYILLSTTFSPFTTPSSSSSSIHLSISLSLKKKNTSRRELRTVNETYWGKPIAALDESNPSLIFSDKKKKVERDSLMYPITWVCVYNLKVISFSFCSNFKTLKSEMPREEWIGRGGERMCLKEERKAWGLKRRRVKE</sequence>
<organism evidence="1 2">
    <name type="scientific">Senna tora</name>
    <dbReference type="NCBI Taxonomy" id="362788"/>
    <lineage>
        <taxon>Eukaryota</taxon>
        <taxon>Viridiplantae</taxon>
        <taxon>Streptophyta</taxon>
        <taxon>Embryophyta</taxon>
        <taxon>Tracheophyta</taxon>
        <taxon>Spermatophyta</taxon>
        <taxon>Magnoliopsida</taxon>
        <taxon>eudicotyledons</taxon>
        <taxon>Gunneridae</taxon>
        <taxon>Pentapetalae</taxon>
        <taxon>rosids</taxon>
        <taxon>fabids</taxon>
        <taxon>Fabales</taxon>
        <taxon>Fabaceae</taxon>
        <taxon>Caesalpinioideae</taxon>
        <taxon>Cassia clade</taxon>
        <taxon>Senna</taxon>
    </lineage>
</organism>
<dbReference type="GO" id="GO:0016301">
    <property type="term" value="F:kinase activity"/>
    <property type="evidence" value="ECO:0007669"/>
    <property type="project" value="UniProtKB-KW"/>
</dbReference>
<keyword evidence="1" id="KW-0418">Kinase</keyword>
<comment type="caution">
    <text evidence="1">The sequence shown here is derived from an EMBL/GenBank/DDBJ whole genome shotgun (WGS) entry which is preliminary data.</text>
</comment>
<name>A0A834WI51_9FABA</name>
<keyword evidence="2" id="KW-1185">Reference proteome</keyword>
<keyword evidence="1" id="KW-0808">Transferase</keyword>
<dbReference type="EMBL" id="JAAIUW010000008">
    <property type="protein sequence ID" value="KAF7820221.1"/>
    <property type="molecule type" value="Genomic_DNA"/>
</dbReference>
<dbReference type="Proteomes" id="UP000634136">
    <property type="component" value="Unassembled WGS sequence"/>
</dbReference>
<reference evidence="1" key="1">
    <citation type="submission" date="2020-09" db="EMBL/GenBank/DDBJ databases">
        <title>Genome-Enabled Discovery of Anthraquinone Biosynthesis in Senna tora.</title>
        <authorList>
            <person name="Kang S.-H."/>
            <person name="Pandey R.P."/>
            <person name="Lee C.-M."/>
            <person name="Sim J.-S."/>
            <person name="Jeong J.-T."/>
            <person name="Choi B.-S."/>
            <person name="Jung M."/>
            <person name="Ginzburg D."/>
            <person name="Zhao K."/>
            <person name="Won S.Y."/>
            <person name="Oh T.-J."/>
            <person name="Yu Y."/>
            <person name="Kim N.-H."/>
            <person name="Lee O.R."/>
            <person name="Lee T.-H."/>
            <person name="Bashyal P."/>
            <person name="Kim T.-S."/>
            <person name="Lee W.-H."/>
            <person name="Kawkins C."/>
            <person name="Kim C.-K."/>
            <person name="Kim J.S."/>
            <person name="Ahn B.O."/>
            <person name="Rhee S.Y."/>
            <person name="Sohng J.K."/>
        </authorList>
    </citation>
    <scope>NUCLEOTIDE SEQUENCE</scope>
    <source>
        <tissue evidence="1">Leaf</tissue>
    </source>
</reference>
<dbReference type="AlphaFoldDB" id="A0A834WI51"/>
<protein>
    <submittedName>
        <fullName evidence="1">3-phosphoinositide-dependent protein kinase 1</fullName>
    </submittedName>
</protein>
<proteinExistence type="predicted"/>
<evidence type="ECO:0000313" key="2">
    <source>
        <dbReference type="Proteomes" id="UP000634136"/>
    </source>
</evidence>
<evidence type="ECO:0000313" key="1">
    <source>
        <dbReference type="EMBL" id="KAF7820221.1"/>
    </source>
</evidence>
<accession>A0A834WI51</accession>